<dbReference type="EMBL" id="CM056743">
    <property type="protein sequence ID" value="KAJ8671316.1"/>
    <property type="molecule type" value="Genomic_DNA"/>
</dbReference>
<sequence>MPANAVSAEYYAQNPGAIRGVMQSFPRALHRVDAELIEDEWDRLLQHHPILQPGMKIDTFWDEVREFRVPQEAQDPNPDQGAILINLGQFAMNILAMSHSNAEAERGFSAGRLVWTRLGVNLDLSTTEGVLLMRNCNRIHGFHRHAARFQPTDRMIQLIRERRYNHPNRARQLGEDSDEDGDSESDADGDYESDADEHAA</sequence>
<dbReference type="Proteomes" id="UP001239111">
    <property type="component" value="Chromosome 3"/>
</dbReference>
<keyword evidence="2" id="KW-1185">Reference proteome</keyword>
<proteinExistence type="predicted"/>
<reference evidence="1" key="1">
    <citation type="submission" date="2023-04" db="EMBL/GenBank/DDBJ databases">
        <title>A chromosome-level genome assembly of the parasitoid wasp Eretmocerus hayati.</title>
        <authorList>
            <person name="Zhong Y."/>
            <person name="Liu S."/>
            <person name="Liu Y."/>
        </authorList>
    </citation>
    <scope>NUCLEOTIDE SEQUENCE</scope>
    <source>
        <strain evidence="1">ZJU_SS_LIU_2023</strain>
    </source>
</reference>
<accession>A0ACC2NJQ0</accession>
<evidence type="ECO:0000313" key="1">
    <source>
        <dbReference type="EMBL" id="KAJ8671316.1"/>
    </source>
</evidence>
<name>A0ACC2NJQ0_9HYME</name>
<evidence type="ECO:0000313" key="2">
    <source>
        <dbReference type="Proteomes" id="UP001239111"/>
    </source>
</evidence>
<organism evidence="1 2">
    <name type="scientific">Eretmocerus hayati</name>
    <dbReference type="NCBI Taxonomy" id="131215"/>
    <lineage>
        <taxon>Eukaryota</taxon>
        <taxon>Metazoa</taxon>
        <taxon>Ecdysozoa</taxon>
        <taxon>Arthropoda</taxon>
        <taxon>Hexapoda</taxon>
        <taxon>Insecta</taxon>
        <taxon>Pterygota</taxon>
        <taxon>Neoptera</taxon>
        <taxon>Endopterygota</taxon>
        <taxon>Hymenoptera</taxon>
        <taxon>Apocrita</taxon>
        <taxon>Proctotrupomorpha</taxon>
        <taxon>Chalcidoidea</taxon>
        <taxon>Aphelinidae</taxon>
        <taxon>Aphelininae</taxon>
        <taxon>Eretmocerus</taxon>
    </lineage>
</organism>
<comment type="caution">
    <text evidence="1">The sequence shown here is derived from an EMBL/GenBank/DDBJ whole genome shotgun (WGS) entry which is preliminary data.</text>
</comment>
<gene>
    <name evidence="1" type="ORF">QAD02_002575</name>
</gene>
<protein>
    <submittedName>
        <fullName evidence="1">Uncharacterized protein</fullName>
    </submittedName>
</protein>